<organism evidence="1 2">
    <name type="scientific">Bauhinia variegata</name>
    <name type="common">Purple orchid tree</name>
    <name type="synonym">Phanera variegata</name>
    <dbReference type="NCBI Taxonomy" id="167791"/>
    <lineage>
        <taxon>Eukaryota</taxon>
        <taxon>Viridiplantae</taxon>
        <taxon>Streptophyta</taxon>
        <taxon>Embryophyta</taxon>
        <taxon>Tracheophyta</taxon>
        <taxon>Spermatophyta</taxon>
        <taxon>Magnoliopsida</taxon>
        <taxon>eudicotyledons</taxon>
        <taxon>Gunneridae</taxon>
        <taxon>Pentapetalae</taxon>
        <taxon>rosids</taxon>
        <taxon>fabids</taxon>
        <taxon>Fabales</taxon>
        <taxon>Fabaceae</taxon>
        <taxon>Cercidoideae</taxon>
        <taxon>Cercideae</taxon>
        <taxon>Bauhiniinae</taxon>
        <taxon>Bauhinia</taxon>
    </lineage>
</organism>
<dbReference type="EMBL" id="CM039432">
    <property type="protein sequence ID" value="KAI4331987.1"/>
    <property type="molecule type" value="Genomic_DNA"/>
</dbReference>
<gene>
    <name evidence="1" type="ORF">L6164_016930</name>
</gene>
<evidence type="ECO:0000313" key="1">
    <source>
        <dbReference type="EMBL" id="KAI4331987.1"/>
    </source>
</evidence>
<reference evidence="1 2" key="1">
    <citation type="journal article" date="2022" name="DNA Res.">
        <title>Chromosomal-level genome assembly of the orchid tree Bauhinia variegata (Leguminosae; Cercidoideae) supports the allotetraploid origin hypothesis of Bauhinia.</title>
        <authorList>
            <person name="Zhong Y."/>
            <person name="Chen Y."/>
            <person name="Zheng D."/>
            <person name="Pang J."/>
            <person name="Liu Y."/>
            <person name="Luo S."/>
            <person name="Meng S."/>
            <person name="Qian L."/>
            <person name="Wei D."/>
            <person name="Dai S."/>
            <person name="Zhou R."/>
        </authorList>
    </citation>
    <scope>NUCLEOTIDE SEQUENCE [LARGE SCALE GENOMIC DNA]</scope>
    <source>
        <strain evidence="1">BV-YZ2020</strain>
    </source>
</reference>
<protein>
    <submittedName>
        <fullName evidence="1">Uncharacterized protein</fullName>
    </submittedName>
</protein>
<name>A0ACB9N6D6_BAUVA</name>
<sequence length="245" mass="27215">MLAWSSFSHGKNQEDPWRRKIEIKKITKRNNLQVTFSKRRTGIFKKASELCTLCAAQLAIIIFSPGNKVFTFGHPSISDLVNLLLNGAPAQTIEEALGNNFTEVLRNVNLRNLNAELTQLSSVLDMVKKRCTEMNKQLKAALEQFWWAGPIEEMNKPQLEFLMSTMEELNMNITLQADTLRILCSNPSQILAGSSSSPIAPQTVSQLLFQPPLVPANRVIDGNIIPPPPANHGLSGFGGFGPRNY</sequence>
<evidence type="ECO:0000313" key="2">
    <source>
        <dbReference type="Proteomes" id="UP000828941"/>
    </source>
</evidence>
<keyword evidence="2" id="KW-1185">Reference proteome</keyword>
<accession>A0ACB9N6D6</accession>
<dbReference type="Proteomes" id="UP000828941">
    <property type="component" value="Chromosome 7"/>
</dbReference>
<proteinExistence type="predicted"/>
<comment type="caution">
    <text evidence="1">The sequence shown here is derived from an EMBL/GenBank/DDBJ whole genome shotgun (WGS) entry which is preliminary data.</text>
</comment>